<dbReference type="Gene3D" id="3.30.10.10">
    <property type="entry name" value="Trypsin Inhibitor V, subunit A"/>
    <property type="match status" value="1"/>
</dbReference>
<reference evidence="5" key="1">
    <citation type="submission" date="2019-05" db="EMBL/GenBank/DDBJ databases">
        <title>The de novo reference genome and transcriptome assemblies of the wild tomato species Solanum chilense.</title>
        <authorList>
            <person name="Stam R."/>
            <person name="Nosenko T."/>
            <person name="Hoerger A.C."/>
            <person name="Stephan W."/>
            <person name="Seidel M.A."/>
            <person name="Kuhn J.M.M."/>
            <person name="Haberer G."/>
            <person name="Tellier A."/>
        </authorList>
    </citation>
    <scope>NUCLEOTIDE SEQUENCE</scope>
    <source>
        <tissue evidence="5">Mature leaves</tissue>
    </source>
</reference>
<proteinExistence type="inferred from homology"/>
<dbReference type="Pfam" id="PF00280">
    <property type="entry name" value="potato_inhibit"/>
    <property type="match status" value="1"/>
</dbReference>
<keyword evidence="2" id="KW-0646">Protease inhibitor</keyword>
<dbReference type="PRINTS" id="PR00292">
    <property type="entry name" value="POTATOINHBTR"/>
</dbReference>
<dbReference type="InterPro" id="IPR036354">
    <property type="entry name" value="Prot_inh_pot1_sf"/>
</dbReference>
<gene>
    <name evidence="5" type="ORF">EJD97_023455</name>
</gene>
<evidence type="ECO:0000256" key="1">
    <source>
        <dbReference type="ARBA" id="ARBA00008210"/>
    </source>
</evidence>
<organism evidence="5">
    <name type="scientific">Solanum chilense</name>
    <name type="common">Tomato</name>
    <name type="synonym">Lycopersicon chilense</name>
    <dbReference type="NCBI Taxonomy" id="4083"/>
    <lineage>
        <taxon>Eukaryota</taxon>
        <taxon>Viridiplantae</taxon>
        <taxon>Streptophyta</taxon>
        <taxon>Embryophyta</taxon>
        <taxon>Tracheophyta</taxon>
        <taxon>Spermatophyta</taxon>
        <taxon>Magnoliopsida</taxon>
        <taxon>eudicotyledons</taxon>
        <taxon>Gunneridae</taxon>
        <taxon>Pentapetalae</taxon>
        <taxon>asterids</taxon>
        <taxon>lamiids</taxon>
        <taxon>Solanales</taxon>
        <taxon>Solanaceae</taxon>
        <taxon>Solanoideae</taxon>
        <taxon>Solaneae</taxon>
        <taxon>Solanum</taxon>
        <taxon>Solanum subgen. Lycopersicon</taxon>
    </lineage>
</organism>
<dbReference type="PANTHER" id="PTHR33091:SF107">
    <property type="entry name" value="TYPE I SERINE PROTEASE INHIBITOR"/>
    <property type="match status" value="1"/>
</dbReference>
<dbReference type="SUPFAM" id="SSF54654">
    <property type="entry name" value="CI-2 family of serine protease inhibitors"/>
    <property type="match status" value="1"/>
</dbReference>
<evidence type="ECO:0000256" key="3">
    <source>
        <dbReference type="ARBA" id="ARBA00022900"/>
    </source>
</evidence>
<feature type="chain" id="PRO_5026713114" evidence="4">
    <location>
        <begin position="24"/>
        <end position="111"/>
    </location>
</feature>
<evidence type="ECO:0000256" key="2">
    <source>
        <dbReference type="ARBA" id="ARBA00022690"/>
    </source>
</evidence>
<dbReference type="AlphaFoldDB" id="A0A6N2AS81"/>
<name>A0A6N2AS81_SOLCI</name>
<keyword evidence="4" id="KW-0732">Signal</keyword>
<sequence>MEAKFAHIIVFFLLALSFKTLMARKESDGPEVIKLLKEFESESWCKGKQSWPELIGVPTKLAKKIIEKENPCINDVPIVLSGTPIPLDYRFNRVRLVDNILGDVVVIPMVG</sequence>
<keyword evidence="3" id="KW-0722">Serine protease inhibitor</keyword>
<accession>A0A6N2AS81</accession>
<protein>
    <submittedName>
        <fullName evidence="5">Uncharacterized protein</fullName>
    </submittedName>
</protein>
<dbReference type="PANTHER" id="PTHR33091">
    <property type="entry name" value="PROTEIN, PUTATIVE, EXPRESSED-RELATED"/>
    <property type="match status" value="1"/>
</dbReference>
<evidence type="ECO:0000256" key="4">
    <source>
        <dbReference type="SAM" id="SignalP"/>
    </source>
</evidence>
<dbReference type="InterPro" id="IPR000864">
    <property type="entry name" value="Prot_inh_pot1"/>
</dbReference>
<evidence type="ECO:0000313" key="5">
    <source>
        <dbReference type="EMBL" id="TMW85236.1"/>
    </source>
</evidence>
<dbReference type="EMBL" id="RXGB01007649">
    <property type="protein sequence ID" value="TMW85236.1"/>
    <property type="molecule type" value="Genomic_DNA"/>
</dbReference>
<dbReference type="GO" id="GO:0004867">
    <property type="term" value="F:serine-type endopeptidase inhibitor activity"/>
    <property type="evidence" value="ECO:0007669"/>
    <property type="project" value="UniProtKB-KW"/>
</dbReference>
<dbReference type="GO" id="GO:0009611">
    <property type="term" value="P:response to wounding"/>
    <property type="evidence" value="ECO:0007669"/>
    <property type="project" value="InterPro"/>
</dbReference>
<feature type="signal peptide" evidence="4">
    <location>
        <begin position="1"/>
        <end position="23"/>
    </location>
</feature>
<dbReference type="PROSITE" id="PS00285">
    <property type="entry name" value="POTATO_INHIBITOR"/>
    <property type="match status" value="1"/>
</dbReference>
<comment type="similarity">
    <text evidence="1">Belongs to the protease inhibitor I13 (potato type I serine protease inhibitor) family.</text>
</comment>
<comment type="caution">
    <text evidence="5">The sequence shown here is derived from an EMBL/GenBank/DDBJ whole genome shotgun (WGS) entry which is preliminary data.</text>
</comment>